<gene>
    <name evidence="1" type="ORF">SAMN02745215_02630</name>
</gene>
<keyword evidence="2" id="KW-1185">Reference proteome</keyword>
<name>A0A1M7TWQ2_9FIRM</name>
<dbReference type="STRING" id="1121395.SAMN02745215_02630"/>
<organism evidence="1 2">
    <name type="scientific">Desulfitobacterium chlororespirans DSM 11544</name>
    <dbReference type="NCBI Taxonomy" id="1121395"/>
    <lineage>
        <taxon>Bacteria</taxon>
        <taxon>Bacillati</taxon>
        <taxon>Bacillota</taxon>
        <taxon>Clostridia</taxon>
        <taxon>Eubacteriales</taxon>
        <taxon>Desulfitobacteriaceae</taxon>
        <taxon>Desulfitobacterium</taxon>
    </lineage>
</organism>
<accession>A0A1M7TWQ2</accession>
<evidence type="ECO:0000313" key="1">
    <source>
        <dbReference type="EMBL" id="SHN75168.1"/>
    </source>
</evidence>
<protein>
    <recommendedName>
        <fullName evidence="3">DUF1450 domain-containing protein</fullName>
    </recommendedName>
</protein>
<proteinExistence type="predicted"/>
<dbReference type="Proteomes" id="UP000184010">
    <property type="component" value="Unassembled WGS sequence"/>
</dbReference>
<sequence length="67" mass="7690">MPKIVICKNTKKHAEVIQALTNRKIDFEIVDCTKKCFKCRTSVMIKQDDNYISASTVEKLLTKLSLD</sequence>
<evidence type="ECO:0000313" key="2">
    <source>
        <dbReference type="Proteomes" id="UP000184010"/>
    </source>
</evidence>
<reference evidence="2" key="1">
    <citation type="submission" date="2016-12" db="EMBL/GenBank/DDBJ databases">
        <authorList>
            <person name="Varghese N."/>
            <person name="Submissions S."/>
        </authorList>
    </citation>
    <scope>NUCLEOTIDE SEQUENCE [LARGE SCALE GENOMIC DNA]</scope>
    <source>
        <strain evidence="2">DSM 11544</strain>
    </source>
</reference>
<dbReference type="AlphaFoldDB" id="A0A1M7TWQ2"/>
<evidence type="ECO:0008006" key="3">
    <source>
        <dbReference type="Google" id="ProtNLM"/>
    </source>
</evidence>
<dbReference type="RefSeq" id="WP_072773008.1">
    <property type="nucleotide sequence ID" value="NZ_FRDN01000008.1"/>
</dbReference>
<dbReference type="EMBL" id="FRDN01000008">
    <property type="protein sequence ID" value="SHN75168.1"/>
    <property type="molecule type" value="Genomic_DNA"/>
</dbReference>